<keyword evidence="3 7" id="KW-0812">Transmembrane</keyword>
<dbReference type="AlphaFoldDB" id="A0AAE4YBR6"/>
<accession>A0AAE4YBR6</accession>
<evidence type="ECO:0000256" key="1">
    <source>
        <dbReference type="ARBA" id="ARBA00004651"/>
    </source>
</evidence>
<feature type="domain" description="Polysaccharide chain length determinant N-terminal" evidence="8">
    <location>
        <begin position="2"/>
        <end position="81"/>
    </location>
</feature>
<feature type="coiled-coil region" evidence="6">
    <location>
        <begin position="324"/>
        <end position="375"/>
    </location>
</feature>
<evidence type="ECO:0000256" key="5">
    <source>
        <dbReference type="ARBA" id="ARBA00023136"/>
    </source>
</evidence>
<evidence type="ECO:0000256" key="2">
    <source>
        <dbReference type="ARBA" id="ARBA00022475"/>
    </source>
</evidence>
<gene>
    <name evidence="9" type="ORF">GV832_18935</name>
</gene>
<evidence type="ECO:0000256" key="7">
    <source>
        <dbReference type="SAM" id="Phobius"/>
    </source>
</evidence>
<dbReference type="InterPro" id="IPR003856">
    <property type="entry name" value="LPS_length_determ_N"/>
</dbReference>
<feature type="transmembrane region" description="Helical" evidence="7">
    <location>
        <begin position="16"/>
        <end position="37"/>
    </location>
</feature>
<sequence length="512" mass="55828">MTLDLRYYLAVLLRRLHWVVLSFAAVTALSLVVAYRMTPIYESAARLLLESPQIPDSLAAPTVDTAALEQLQIVEQRLMTRQNLLDIARKFNALPNTASLSPDEIVEGMRRATVIVKQAGREQATLMTISFSAPQAKAAADVVNEYVTRILADNTAIRAGQAQDTLQFFKQEADRLSADLSTQSGAILDFQNKNADALPDTLEYRLTQQSTLTERLASVNRDIASLKDQRARLAEIYRATGQLGPAQETPEARELAQLQTDLARARAVYAPTHPKIALMEETIAQLQAKIAAQEASAGDAAKDPAAPATMTPLDIQNAQIDSQLTQLEVQARDITTQLAALKDSIDRTAAVAVQLQALQRDYENTQAQYATATDRLSKASTGERIEALAKGQRIGVLDAATVPDSPSRPNRFKIALTGAVAGLVLGFGLVILAEILNSAIRRPVDLERHLQITPIGVIPYMHTPREILMRRIWIGGGLIAVVGGLPLAVWALDTWYMPVDLIIAKIVKKLGL</sequence>
<dbReference type="GO" id="GO:0005886">
    <property type="term" value="C:plasma membrane"/>
    <property type="evidence" value="ECO:0007669"/>
    <property type="project" value="UniProtKB-SubCell"/>
</dbReference>
<keyword evidence="5 7" id="KW-0472">Membrane</keyword>
<name>A0AAE4YBR6_9RHOB</name>
<protein>
    <submittedName>
        <fullName evidence="9">Lipopolysaccharide biosynthesis</fullName>
    </submittedName>
</protein>
<dbReference type="Pfam" id="PF02706">
    <property type="entry name" value="Wzz"/>
    <property type="match status" value="1"/>
</dbReference>
<dbReference type="RefSeq" id="WP_168776467.1">
    <property type="nucleotide sequence ID" value="NZ_JAABNR010000029.1"/>
</dbReference>
<evidence type="ECO:0000313" key="10">
    <source>
        <dbReference type="Proteomes" id="UP001193501"/>
    </source>
</evidence>
<feature type="transmembrane region" description="Helical" evidence="7">
    <location>
        <begin position="472"/>
        <end position="492"/>
    </location>
</feature>
<dbReference type="PANTHER" id="PTHR32309">
    <property type="entry name" value="TYROSINE-PROTEIN KINASE"/>
    <property type="match status" value="1"/>
</dbReference>
<reference evidence="9" key="1">
    <citation type="submission" date="2020-01" db="EMBL/GenBank/DDBJ databases">
        <authorList>
            <person name="Chen W.-M."/>
        </authorList>
    </citation>
    <scope>NUCLEOTIDE SEQUENCE</scope>
    <source>
        <strain evidence="9">CYK-10</strain>
    </source>
</reference>
<feature type="coiled-coil region" evidence="6">
    <location>
        <begin position="209"/>
        <end position="236"/>
    </location>
</feature>
<keyword evidence="4 7" id="KW-1133">Transmembrane helix</keyword>
<feature type="transmembrane region" description="Helical" evidence="7">
    <location>
        <begin position="414"/>
        <end position="433"/>
    </location>
</feature>
<evidence type="ECO:0000313" key="9">
    <source>
        <dbReference type="EMBL" id="NBZ89668.1"/>
    </source>
</evidence>
<evidence type="ECO:0000259" key="8">
    <source>
        <dbReference type="Pfam" id="PF02706"/>
    </source>
</evidence>
<keyword evidence="10" id="KW-1185">Reference proteome</keyword>
<organism evidence="9 10">
    <name type="scientific">Stagnihabitans tardus</name>
    <dbReference type="NCBI Taxonomy" id="2699202"/>
    <lineage>
        <taxon>Bacteria</taxon>
        <taxon>Pseudomonadati</taxon>
        <taxon>Pseudomonadota</taxon>
        <taxon>Alphaproteobacteria</taxon>
        <taxon>Rhodobacterales</taxon>
        <taxon>Paracoccaceae</taxon>
        <taxon>Stagnihabitans</taxon>
    </lineage>
</organism>
<dbReference type="PANTHER" id="PTHR32309:SF13">
    <property type="entry name" value="FERRIC ENTEROBACTIN TRANSPORT PROTEIN FEPE"/>
    <property type="match status" value="1"/>
</dbReference>
<dbReference type="GO" id="GO:0004713">
    <property type="term" value="F:protein tyrosine kinase activity"/>
    <property type="evidence" value="ECO:0007669"/>
    <property type="project" value="TreeGrafter"/>
</dbReference>
<dbReference type="Proteomes" id="UP001193501">
    <property type="component" value="Unassembled WGS sequence"/>
</dbReference>
<evidence type="ECO:0000256" key="4">
    <source>
        <dbReference type="ARBA" id="ARBA00022989"/>
    </source>
</evidence>
<dbReference type="EMBL" id="JAABNR010000029">
    <property type="protein sequence ID" value="NBZ89668.1"/>
    <property type="molecule type" value="Genomic_DNA"/>
</dbReference>
<keyword evidence="2" id="KW-1003">Cell membrane</keyword>
<keyword evidence="6" id="KW-0175">Coiled coil</keyword>
<dbReference type="InterPro" id="IPR050445">
    <property type="entry name" value="Bact_polysacc_biosynth/exp"/>
</dbReference>
<evidence type="ECO:0000256" key="3">
    <source>
        <dbReference type="ARBA" id="ARBA00022692"/>
    </source>
</evidence>
<evidence type="ECO:0000256" key="6">
    <source>
        <dbReference type="SAM" id="Coils"/>
    </source>
</evidence>
<proteinExistence type="predicted"/>
<comment type="subcellular location">
    <subcellularLocation>
        <location evidence="1">Cell membrane</location>
        <topology evidence="1">Multi-pass membrane protein</topology>
    </subcellularLocation>
</comment>
<comment type="caution">
    <text evidence="9">The sequence shown here is derived from an EMBL/GenBank/DDBJ whole genome shotgun (WGS) entry which is preliminary data.</text>
</comment>